<dbReference type="PANTHER" id="PTHR43883:SF1">
    <property type="entry name" value="GLUCONOKINASE"/>
    <property type="match status" value="1"/>
</dbReference>
<name>V4RK99_9HYPH</name>
<feature type="domain" description="Aminoglycoside phosphotransferase" evidence="1">
    <location>
        <begin position="128"/>
        <end position="274"/>
    </location>
</feature>
<dbReference type="InterPro" id="IPR002575">
    <property type="entry name" value="Aminoglycoside_PTrfase"/>
</dbReference>
<organism evidence="2 3">
    <name type="scientific">Lutibaculum baratangense AMV1</name>
    <dbReference type="NCBI Taxonomy" id="631454"/>
    <lineage>
        <taxon>Bacteria</taxon>
        <taxon>Pseudomonadati</taxon>
        <taxon>Pseudomonadota</taxon>
        <taxon>Alphaproteobacteria</taxon>
        <taxon>Hyphomicrobiales</taxon>
        <taxon>Tepidamorphaceae</taxon>
        <taxon>Lutibaculum</taxon>
    </lineage>
</organism>
<dbReference type="AlphaFoldDB" id="V4RK99"/>
<dbReference type="RefSeq" id="WP_023431112.1">
    <property type="nucleotide sequence ID" value="NZ_AWXZ01000015.1"/>
</dbReference>
<evidence type="ECO:0000313" key="2">
    <source>
        <dbReference type="EMBL" id="ESR26466.1"/>
    </source>
</evidence>
<reference evidence="2 3" key="1">
    <citation type="journal article" date="2014" name="Genome Announc.">
        <title>Draft Genome Sequence of Lutibaculum baratangense Strain AMV1T, Isolated from a Mud Volcano in Andamans, India.</title>
        <authorList>
            <person name="Singh A."/>
            <person name="Sreenivas A."/>
            <person name="Sathyanarayana Reddy G."/>
            <person name="Pinnaka A.K."/>
            <person name="Shivaji S."/>
        </authorList>
    </citation>
    <scope>NUCLEOTIDE SEQUENCE [LARGE SCALE GENOMIC DNA]</scope>
    <source>
        <strain evidence="2 3">AMV1</strain>
    </source>
</reference>
<evidence type="ECO:0000259" key="1">
    <source>
        <dbReference type="Pfam" id="PF01636"/>
    </source>
</evidence>
<dbReference type="Pfam" id="PF01636">
    <property type="entry name" value="APH"/>
    <property type="match status" value="1"/>
</dbReference>
<dbReference type="STRING" id="631454.N177_0966"/>
<dbReference type="Gene3D" id="3.40.50.300">
    <property type="entry name" value="P-loop containing nucleotide triphosphate hydrolases"/>
    <property type="match status" value="1"/>
</dbReference>
<dbReference type="PATRIC" id="fig|631454.5.peg.953"/>
<sequence>MAENEHRDDQRETVAFLSDSATHGGVEPETVETHAAIVFLAGENAYKLKKAVRFPFLDFTSLEERERVCRREIELNRRTAPQLYLGCLPVTRDGGRLSIGGGGEPVDWVVHMRRFDQSATLDREIERHGLKPDIVDELTDAVAAMHAEAEVHRDGEALAQVKRVAMSNLADIEADAAAFPADEAVRLRTRTGQALGRHAALIARRASAGEVRRCHGDLHLANIALIDGRPVVFDALEFDERLATTDVLYDLAFLLMDLWQRGAAAEANRVLNRWISRRRHRGDLEGLALLPLFMSMRAAVRAKVSAARSRDKEPGEAESHLEEARRYLQVATVMLEPAAPTIVAVGGFSGSGKSTLARRIAPHLAPPPGAVVLRSDQIRKELAGVGEMERLPASAYTREASDAVYAAMRVRARVVASSGLSAMADAVHGTPEERRAIAETARDAGVPFACVWIDADRSTLSTRVDVRTGDASDATPAVVSQQVEHLSVPEDWPQVRNDGAVEDAETAALDAVRRQVPGSLEPFVSQKRR</sequence>
<dbReference type="OrthoDB" id="9810277at2"/>
<keyword evidence="3" id="KW-1185">Reference proteome</keyword>
<dbReference type="eggNOG" id="COG2187">
    <property type="taxonomic scope" value="Bacteria"/>
</dbReference>
<gene>
    <name evidence="2" type="ORF">N177_0966</name>
</gene>
<evidence type="ECO:0000313" key="3">
    <source>
        <dbReference type="Proteomes" id="UP000017819"/>
    </source>
</evidence>
<dbReference type="InterPro" id="IPR027417">
    <property type="entry name" value="P-loop_NTPase"/>
</dbReference>
<dbReference type="InterPro" id="IPR052732">
    <property type="entry name" value="Cell-binding_unc_protein"/>
</dbReference>
<proteinExistence type="predicted"/>
<protein>
    <recommendedName>
        <fullName evidence="1">Aminoglycoside phosphotransferase domain-containing protein</fullName>
    </recommendedName>
</protein>
<dbReference type="PANTHER" id="PTHR43883">
    <property type="entry name" value="SLR0207 PROTEIN"/>
    <property type="match status" value="1"/>
</dbReference>
<accession>V4RK99</accession>
<dbReference type="eggNOG" id="COG0645">
    <property type="taxonomic scope" value="Bacteria"/>
</dbReference>
<dbReference type="EMBL" id="AWXZ01000015">
    <property type="protein sequence ID" value="ESR26466.1"/>
    <property type="molecule type" value="Genomic_DNA"/>
</dbReference>
<dbReference type="SUPFAM" id="SSF52540">
    <property type="entry name" value="P-loop containing nucleoside triphosphate hydrolases"/>
    <property type="match status" value="1"/>
</dbReference>
<dbReference type="SUPFAM" id="SSF56112">
    <property type="entry name" value="Protein kinase-like (PK-like)"/>
    <property type="match status" value="1"/>
</dbReference>
<dbReference type="Pfam" id="PF13671">
    <property type="entry name" value="AAA_33"/>
    <property type="match status" value="1"/>
</dbReference>
<comment type="caution">
    <text evidence="2">The sequence shown here is derived from an EMBL/GenBank/DDBJ whole genome shotgun (WGS) entry which is preliminary data.</text>
</comment>
<dbReference type="InterPro" id="IPR011009">
    <property type="entry name" value="Kinase-like_dom_sf"/>
</dbReference>
<dbReference type="Proteomes" id="UP000017819">
    <property type="component" value="Unassembled WGS sequence"/>
</dbReference>